<dbReference type="Gene3D" id="3.40.50.12780">
    <property type="entry name" value="N-terminal domain of ligase-like"/>
    <property type="match status" value="1"/>
</dbReference>
<sequence>MSDYTHNLVSLLVYHAQTRPEAIALRHKKFGLWQQWSWQKLLQLSEKYASALDRYGFTKGQSFLILSTPNTEVVAISLAIQALGGKVQLIDHGVEQLAAEALLNHLAIIQPDYILIEQLEQLGSLQQLNYHPAYIFYIEHSNASSFNHDYIVDLMALLADERGHAQLEFKRLPIQQSQLAFSFERVEANQRFRVCYSHQELIEEAQQLIHTHDLDHNEEAFIARAFSSVGHIRYLWSSWLLAGFSLNIPETLQTRDQDRQVIAPTLVLGTQATYVRVEQLISRRLPQPHTWLAKTYQSALLKLQQKQKLTLVQRGIIVLFRQVILEELGFSRLKTALIVGQPVEMTTQQFYQGLGVQLQHWGQYTEWRSTQVSVTPHDFPNLPITTIN</sequence>
<evidence type="ECO:0000259" key="1">
    <source>
        <dbReference type="Pfam" id="PF00501"/>
    </source>
</evidence>
<evidence type="ECO:0000313" key="2">
    <source>
        <dbReference type="EMBL" id="MDN0013710.1"/>
    </source>
</evidence>
<reference evidence="2" key="1">
    <citation type="submission" date="2023-06" db="EMBL/GenBank/DDBJ databases">
        <title>Two novel species of Acinetobacter isolated from motorbike repairing workshop in Vietnam.</title>
        <authorList>
            <person name="Le N.T.T."/>
        </authorList>
    </citation>
    <scope>NUCLEOTIDE SEQUENCE</scope>
    <source>
        <strain evidence="2">VNH17</strain>
    </source>
</reference>
<dbReference type="InterPro" id="IPR000873">
    <property type="entry name" value="AMP-dep_synth/lig_dom"/>
</dbReference>
<dbReference type="Proteomes" id="UP001168524">
    <property type="component" value="Unassembled WGS sequence"/>
</dbReference>
<organism evidence="2 3">
    <name type="scientific">Acinetobacter thutiue</name>
    <dbReference type="NCBI Taxonomy" id="2998078"/>
    <lineage>
        <taxon>Bacteria</taxon>
        <taxon>Pseudomonadati</taxon>
        <taxon>Pseudomonadota</taxon>
        <taxon>Gammaproteobacteria</taxon>
        <taxon>Moraxellales</taxon>
        <taxon>Moraxellaceae</taxon>
        <taxon>Acinetobacter</taxon>
    </lineage>
</organism>
<dbReference type="RefSeq" id="WP_267979944.1">
    <property type="nucleotide sequence ID" value="NZ_JAPQKF010000001.1"/>
</dbReference>
<proteinExistence type="predicted"/>
<comment type="caution">
    <text evidence="2">The sequence shown here is derived from an EMBL/GenBank/DDBJ whole genome shotgun (WGS) entry which is preliminary data.</text>
</comment>
<accession>A0ABT7WM09</accession>
<feature type="domain" description="AMP-dependent synthetase/ligase" evidence="1">
    <location>
        <begin position="15"/>
        <end position="105"/>
    </location>
</feature>
<dbReference type="InterPro" id="IPR042099">
    <property type="entry name" value="ANL_N_sf"/>
</dbReference>
<evidence type="ECO:0000313" key="3">
    <source>
        <dbReference type="Proteomes" id="UP001168524"/>
    </source>
</evidence>
<gene>
    <name evidence="2" type="ORF">QTA56_05555</name>
</gene>
<dbReference type="Pfam" id="PF00501">
    <property type="entry name" value="AMP-binding"/>
    <property type="match status" value="1"/>
</dbReference>
<dbReference type="EMBL" id="JAUDZE010000001">
    <property type="protein sequence ID" value="MDN0013710.1"/>
    <property type="molecule type" value="Genomic_DNA"/>
</dbReference>
<dbReference type="SUPFAM" id="SSF56801">
    <property type="entry name" value="Acetyl-CoA synthetase-like"/>
    <property type="match status" value="1"/>
</dbReference>
<keyword evidence="3" id="KW-1185">Reference proteome</keyword>
<name>A0ABT7WM09_9GAMM</name>
<protein>
    <submittedName>
        <fullName evidence="2">AMP-binding protein</fullName>
    </submittedName>
</protein>